<gene>
    <name evidence="1" type="ORF">J7302_05595</name>
</gene>
<evidence type="ECO:0000313" key="2">
    <source>
        <dbReference type="Proteomes" id="UP001519667"/>
    </source>
</evidence>
<keyword evidence="2" id="KW-1185">Reference proteome</keyword>
<reference evidence="1 2" key="1">
    <citation type="submission" date="2021-04" db="EMBL/GenBank/DDBJ databases">
        <title>Pseudomonas boanensis sp. nov., a bacterium isolated from river water used for household purposes in Boane District, Mozambique.</title>
        <authorList>
            <person name="Nicklasson M."/>
            <person name="Martin-Rodriguez A.J."/>
            <person name="Thorell K."/>
            <person name="Neves L."/>
            <person name="Mussagy A."/>
            <person name="Rydberg H.A."/>
            <person name="Hernroth B."/>
            <person name="Svensson-Stadler L."/>
            <person name="Sjoling A."/>
        </authorList>
    </citation>
    <scope>NUCLEOTIDE SEQUENCE [LARGE SCALE GENOMIC DNA]</scope>
    <source>
        <strain evidence="1 2">DB1</strain>
    </source>
</reference>
<dbReference type="SUPFAM" id="SSF56112">
    <property type="entry name" value="Protein kinase-like (PK-like)"/>
    <property type="match status" value="1"/>
</dbReference>
<dbReference type="EMBL" id="JAGTIS010000002">
    <property type="protein sequence ID" value="MBT8765602.1"/>
    <property type="molecule type" value="Genomic_DNA"/>
</dbReference>
<dbReference type="Pfam" id="PF06293">
    <property type="entry name" value="Kdo"/>
    <property type="match status" value="1"/>
</dbReference>
<dbReference type="InterPro" id="IPR011009">
    <property type="entry name" value="Kinase-like_dom_sf"/>
</dbReference>
<sequence length="219" mass="24702">MRALRETELETLLQGAKTIEADGHGLKVARLANGSFLKLFRRKRLLSSSLWSPPAQRFADNARQLVSLGIPAPVIIDTFQLPRNRANGVLYEPLPGDTLRNHWRDLEPARRNSEVQSFGRFLARLHQLGVYFRSLHLGNVLLLPDGQFGLIDLSDMRISGHPLAAGKRRRNLQHILRYKEDVQWLVKEHRPALLEGYAQGSSAESAKSLASAIQRLHPN</sequence>
<name>A0ABS5XGY8_9GAMM</name>
<accession>A0ABS5XGY8</accession>
<organism evidence="1 2">
    <name type="scientific">Metapseudomonas boanensis</name>
    <dbReference type="NCBI Taxonomy" id="2822138"/>
    <lineage>
        <taxon>Bacteria</taxon>
        <taxon>Pseudomonadati</taxon>
        <taxon>Pseudomonadota</taxon>
        <taxon>Gammaproteobacteria</taxon>
        <taxon>Pseudomonadales</taxon>
        <taxon>Pseudomonadaceae</taxon>
        <taxon>Metapseudomonas</taxon>
    </lineage>
</organism>
<comment type="caution">
    <text evidence="1">The sequence shown here is derived from an EMBL/GenBank/DDBJ whole genome shotgun (WGS) entry which is preliminary data.</text>
</comment>
<evidence type="ECO:0000313" key="1">
    <source>
        <dbReference type="EMBL" id="MBT8765602.1"/>
    </source>
</evidence>
<dbReference type="Proteomes" id="UP001519667">
    <property type="component" value="Unassembled WGS sequence"/>
</dbReference>
<proteinExistence type="predicted"/>
<protein>
    <submittedName>
        <fullName evidence="1">Phosphotransferase</fullName>
    </submittedName>
</protein>
<dbReference type="RefSeq" id="WP_215371597.1">
    <property type="nucleotide sequence ID" value="NZ_JAGTIS010000002.1"/>
</dbReference>